<organism evidence="1 2">
    <name type="scientific">Octopus vulgaris</name>
    <name type="common">Common octopus</name>
    <dbReference type="NCBI Taxonomy" id="6645"/>
    <lineage>
        <taxon>Eukaryota</taxon>
        <taxon>Metazoa</taxon>
        <taxon>Spiralia</taxon>
        <taxon>Lophotrochozoa</taxon>
        <taxon>Mollusca</taxon>
        <taxon>Cephalopoda</taxon>
        <taxon>Coleoidea</taxon>
        <taxon>Octopodiformes</taxon>
        <taxon>Octopoda</taxon>
        <taxon>Incirrata</taxon>
        <taxon>Octopodidae</taxon>
        <taxon>Octopus</taxon>
    </lineage>
</organism>
<proteinExistence type="predicted"/>
<sequence length="126" mass="14549">MRVKNEKSNWEKREETVEGKKDKIDGIHIVPVLVDDSSGLCAVLDIIKRLPYRSAIEQPQNIFPKKASGIIQDESTIMTHQKRRRTNEINYMTNAFVPVVKRRWSAVRMLADSCCRSNCDIFKICP</sequence>
<dbReference type="Proteomes" id="UP001162480">
    <property type="component" value="Chromosome 19"/>
</dbReference>
<gene>
    <name evidence="1" type="ORF">OCTVUL_1B012464</name>
</gene>
<reference evidence="1" key="1">
    <citation type="submission" date="2023-08" db="EMBL/GenBank/DDBJ databases">
        <authorList>
            <person name="Alioto T."/>
            <person name="Alioto T."/>
            <person name="Gomez Garrido J."/>
        </authorList>
    </citation>
    <scope>NUCLEOTIDE SEQUENCE</scope>
</reference>
<keyword evidence="2" id="KW-1185">Reference proteome</keyword>
<name>A0AA36BLV2_OCTVU</name>
<dbReference type="AlphaFoldDB" id="A0AA36BLV2"/>
<protein>
    <submittedName>
        <fullName evidence="1">Uncharacterized protein</fullName>
    </submittedName>
</protein>
<dbReference type="EMBL" id="OX597832">
    <property type="protein sequence ID" value="CAI9736653.1"/>
    <property type="molecule type" value="Genomic_DNA"/>
</dbReference>
<evidence type="ECO:0000313" key="1">
    <source>
        <dbReference type="EMBL" id="CAI9736653.1"/>
    </source>
</evidence>
<evidence type="ECO:0000313" key="2">
    <source>
        <dbReference type="Proteomes" id="UP001162480"/>
    </source>
</evidence>
<accession>A0AA36BLV2</accession>